<dbReference type="PROSITE" id="PS50928">
    <property type="entry name" value="ABC_TM1"/>
    <property type="match status" value="1"/>
</dbReference>
<name>A0A261RED2_9BORD</name>
<dbReference type="Pfam" id="PF12911">
    <property type="entry name" value="OppC_N"/>
    <property type="match status" value="1"/>
</dbReference>
<evidence type="ECO:0000256" key="3">
    <source>
        <dbReference type="ARBA" id="ARBA00022475"/>
    </source>
</evidence>
<proteinExistence type="inferred from homology"/>
<feature type="domain" description="ABC transmembrane type-1" evidence="8">
    <location>
        <begin position="98"/>
        <end position="287"/>
    </location>
</feature>
<dbReference type="SUPFAM" id="SSF161098">
    <property type="entry name" value="MetI-like"/>
    <property type="match status" value="1"/>
</dbReference>
<dbReference type="AlphaFoldDB" id="A0A261RED2"/>
<dbReference type="InterPro" id="IPR000515">
    <property type="entry name" value="MetI-like"/>
</dbReference>
<evidence type="ECO:0000313" key="10">
    <source>
        <dbReference type="Proteomes" id="UP000216857"/>
    </source>
</evidence>
<keyword evidence="10" id="KW-1185">Reference proteome</keyword>
<dbReference type="Gene3D" id="1.10.3720.10">
    <property type="entry name" value="MetI-like"/>
    <property type="match status" value="1"/>
</dbReference>
<keyword evidence="4 7" id="KW-0812">Transmembrane</keyword>
<dbReference type="InterPro" id="IPR050366">
    <property type="entry name" value="BP-dependent_transpt_permease"/>
</dbReference>
<evidence type="ECO:0000256" key="5">
    <source>
        <dbReference type="ARBA" id="ARBA00022989"/>
    </source>
</evidence>
<comment type="caution">
    <text evidence="9">The sequence shown here is derived from an EMBL/GenBank/DDBJ whole genome shotgun (WGS) entry which is preliminary data.</text>
</comment>
<dbReference type="RefSeq" id="WP_094846381.1">
    <property type="nucleotide sequence ID" value="NZ_NEVJ01000002.1"/>
</dbReference>
<keyword evidence="2 7" id="KW-0813">Transport</keyword>
<dbReference type="GO" id="GO:0055085">
    <property type="term" value="P:transmembrane transport"/>
    <property type="evidence" value="ECO:0007669"/>
    <property type="project" value="InterPro"/>
</dbReference>
<keyword evidence="5 7" id="KW-1133">Transmembrane helix</keyword>
<evidence type="ECO:0000256" key="6">
    <source>
        <dbReference type="ARBA" id="ARBA00023136"/>
    </source>
</evidence>
<dbReference type="PANTHER" id="PTHR43386">
    <property type="entry name" value="OLIGOPEPTIDE TRANSPORT SYSTEM PERMEASE PROTEIN APPC"/>
    <property type="match status" value="1"/>
</dbReference>
<feature type="transmembrane region" description="Helical" evidence="7">
    <location>
        <begin position="264"/>
        <end position="287"/>
    </location>
</feature>
<dbReference type="Pfam" id="PF00528">
    <property type="entry name" value="BPD_transp_1"/>
    <property type="match status" value="1"/>
</dbReference>
<protein>
    <submittedName>
        <fullName evidence="9">Peptide ABC transporter permease</fullName>
    </submittedName>
</protein>
<evidence type="ECO:0000256" key="7">
    <source>
        <dbReference type="RuleBase" id="RU363032"/>
    </source>
</evidence>
<evidence type="ECO:0000313" key="9">
    <source>
        <dbReference type="EMBL" id="OZI23384.1"/>
    </source>
</evidence>
<feature type="transmembrane region" description="Helical" evidence="7">
    <location>
        <begin position="138"/>
        <end position="156"/>
    </location>
</feature>
<comment type="subcellular location">
    <subcellularLocation>
        <location evidence="1 7">Cell membrane</location>
        <topology evidence="1 7">Multi-pass membrane protein</topology>
    </subcellularLocation>
</comment>
<evidence type="ECO:0000259" key="8">
    <source>
        <dbReference type="PROSITE" id="PS50928"/>
    </source>
</evidence>
<comment type="similarity">
    <text evidence="7">Belongs to the binding-protein-dependent transport system permease family.</text>
</comment>
<evidence type="ECO:0000256" key="2">
    <source>
        <dbReference type="ARBA" id="ARBA00022448"/>
    </source>
</evidence>
<reference evidence="9" key="1">
    <citation type="submission" date="2017-05" db="EMBL/GenBank/DDBJ databases">
        <title>Complete and WGS of Bordetella genogroups.</title>
        <authorList>
            <person name="Spilker T."/>
            <person name="Lipuma J."/>
        </authorList>
    </citation>
    <scope>NUCLEOTIDE SEQUENCE</scope>
    <source>
        <strain evidence="9">AU21707</strain>
    </source>
</reference>
<gene>
    <name evidence="9" type="ORF">CAL26_07980</name>
</gene>
<dbReference type="GO" id="GO:0005886">
    <property type="term" value="C:plasma membrane"/>
    <property type="evidence" value="ECO:0007669"/>
    <property type="project" value="UniProtKB-SubCell"/>
</dbReference>
<keyword evidence="3" id="KW-1003">Cell membrane</keyword>
<accession>A0A261RED2</accession>
<keyword evidence="6 7" id="KW-0472">Membrane</keyword>
<dbReference type="InterPro" id="IPR025966">
    <property type="entry name" value="OppC_N"/>
</dbReference>
<dbReference type="EMBL" id="NEVJ01000002">
    <property type="protein sequence ID" value="OZI23384.1"/>
    <property type="molecule type" value="Genomic_DNA"/>
</dbReference>
<feature type="transmembrane region" description="Helical" evidence="7">
    <location>
        <begin position="39"/>
        <end position="59"/>
    </location>
</feature>
<feature type="transmembrane region" description="Helical" evidence="7">
    <location>
        <begin position="102"/>
        <end position="126"/>
    </location>
</feature>
<sequence length="298" mass="31533">MSNPSNAAPGVAPGTAAVVPPRLGANTFFSRLMRSPQGVLGVILVSAILVLVVLGPWLAPHSPEAMSPLARYKGPSAAHWFGTDQYGRDILSRILYGARATVLLAVLATLMGTALGAVIGTTTAYIGGKFDEFAMRTVDAILSIPSLLFALLIVNLMGKSTLNAVLAIGIAFTPSMARITRSVALAVRKQDFVNAAIARGESNAYVILREMLPNVIAPVIVEFTIRVAFAVMLFATLSFLGLGAQPPASEWGLMAAEARRFMHQSVWIILWPSLAVALVAIGFNLLGDGLRDALNPRT</sequence>
<dbReference type="Proteomes" id="UP000216857">
    <property type="component" value="Unassembled WGS sequence"/>
</dbReference>
<dbReference type="OrthoDB" id="9783218at2"/>
<dbReference type="InterPro" id="IPR035906">
    <property type="entry name" value="MetI-like_sf"/>
</dbReference>
<evidence type="ECO:0000256" key="4">
    <source>
        <dbReference type="ARBA" id="ARBA00022692"/>
    </source>
</evidence>
<feature type="transmembrane region" description="Helical" evidence="7">
    <location>
        <begin position="219"/>
        <end position="244"/>
    </location>
</feature>
<dbReference type="PANTHER" id="PTHR43386:SF25">
    <property type="entry name" value="PEPTIDE ABC TRANSPORTER PERMEASE PROTEIN"/>
    <property type="match status" value="1"/>
</dbReference>
<evidence type="ECO:0000256" key="1">
    <source>
        <dbReference type="ARBA" id="ARBA00004651"/>
    </source>
</evidence>
<dbReference type="CDD" id="cd06261">
    <property type="entry name" value="TM_PBP2"/>
    <property type="match status" value="1"/>
</dbReference>
<organism evidence="9 10">
    <name type="scientific">Bordetella genomosp. 9</name>
    <dbReference type="NCBI Taxonomy" id="1416803"/>
    <lineage>
        <taxon>Bacteria</taxon>
        <taxon>Pseudomonadati</taxon>
        <taxon>Pseudomonadota</taxon>
        <taxon>Betaproteobacteria</taxon>
        <taxon>Burkholderiales</taxon>
        <taxon>Alcaligenaceae</taxon>
        <taxon>Bordetella</taxon>
    </lineage>
</organism>